<evidence type="ECO:0000313" key="16">
    <source>
        <dbReference type="EnsemblMetazoa" id="PHUM256780-PA"/>
    </source>
</evidence>
<keyword evidence="10" id="KW-0238">DNA-binding</keyword>
<feature type="domain" description="PHD-type" evidence="14">
    <location>
        <begin position="180"/>
        <end position="318"/>
    </location>
</feature>
<dbReference type="RefSeq" id="XP_002426488.1">
    <property type="nucleotide sequence ID" value="XM_002426443.1"/>
</dbReference>
<comment type="catalytic activity">
    <reaction evidence="13">
        <text>ATP + H2O = ADP + phosphate + H(+)</text>
        <dbReference type="Rhea" id="RHEA:13065"/>
        <dbReference type="ChEBI" id="CHEBI:15377"/>
        <dbReference type="ChEBI" id="CHEBI:15378"/>
        <dbReference type="ChEBI" id="CHEBI:30616"/>
        <dbReference type="ChEBI" id="CHEBI:43474"/>
        <dbReference type="ChEBI" id="CHEBI:456216"/>
        <dbReference type="EC" id="3.6.4.12"/>
    </reaction>
</comment>
<dbReference type="CDD" id="cd11726">
    <property type="entry name" value="ADDz_ATRX"/>
    <property type="match status" value="1"/>
</dbReference>
<evidence type="ECO:0000256" key="2">
    <source>
        <dbReference type="ARBA" id="ARBA00007025"/>
    </source>
</evidence>
<keyword evidence="7" id="KW-0378">Hydrolase</keyword>
<keyword evidence="5" id="KW-0227">DNA damage</keyword>
<dbReference type="Gene3D" id="3.30.40.10">
    <property type="entry name" value="Zinc/RING finger domain, C3HC4 (zinc finger)"/>
    <property type="match status" value="1"/>
</dbReference>
<comment type="similarity">
    <text evidence="2">Belongs to the SNF2/RAD54 helicase family.</text>
</comment>
<reference evidence="16" key="3">
    <citation type="submission" date="2020-05" db="UniProtKB">
        <authorList>
            <consortium name="EnsemblMetazoa"/>
        </authorList>
    </citation>
    <scope>IDENTIFICATION</scope>
    <source>
        <strain evidence="16">USDA</strain>
    </source>
</reference>
<keyword evidence="3" id="KW-0479">Metal-binding</keyword>
<dbReference type="GO" id="GO:0031490">
    <property type="term" value="F:chromatin DNA binding"/>
    <property type="evidence" value="ECO:0007669"/>
    <property type="project" value="TreeGrafter"/>
</dbReference>
<evidence type="ECO:0000256" key="12">
    <source>
        <dbReference type="ARBA" id="ARBA00023242"/>
    </source>
</evidence>
<dbReference type="InterPro" id="IPR011011">
    <property type="entry name" value="Znf_FYVE_PHD"/>
</dbReference>
<evidence type="ECO:0000313" key="17">
    <source>
        <dbReference type="Proteomes" id="UP000009046"/>
    </source>
</evidence>
<dbReference type="GeneID" id="8235221"/>
<sequence length="668" mass="75689">MVDSEEYTDFSSQFLDSILEVEMKEDDIEIDIPKNEETIVSSRKLPPIPTFDLQMQTFNYRNAGNSLLIPKEIPNTTLKIPVPEANSVVVTSGNKCLAAVSENVKEVLPVQMYPVNTTENNFLSSCVAPKLKTNIIPSVDVNSSSYTDKILMTKFLKKLFKPEYTKHVFVQKDNPNDALKLKKEEMDFYKACFKDISNVRLCKLHCTICNKHLGCSLNVEAKLVFYGDGNFPCDNSDNSETYCRWCGQGGNLICCNFCQKVFCKKCIRRNFGNSLLKSIQNATEWACFCCAQKPLWPHRAVCRALTEFIKLQKSDPSASLKDTSVCCSKPDKEVKTLIENNEILTQKQIKINTIPKIVFMQLNNKKCNALHSKATTQNDQSILKNNLLLKSKNETKNLMNRNSKRNKININKNEKPDLIKIQSSNHTPENTILRNFILDNYTKNLNSSIPPTQTIQSPVLHGETLITPPGSRTTLKHIKSPIQNDSNKSHHTPKVLLINPTSSLNAPSDITTVTVPNDVQGLVLKITLPDGKIQYVKLMQEEKKLSTLEHNLPEPNFNSLNNKTYLDSNLLKKYEDWKTQTGISLSDEKKLFKERNDSDIEILEESESSSCHKKIKTEIKETGKNKSFNKSCQSRINNVKNKYKLPGITVVSHKKTGKLKDISSVKRK</sequence>
<dbReference type="EMBL" id="DS235239">
    <property type="protein sequence ID" value="EEB13750.1"/>
    <property type="molecule type" value="Genomic_DNA"/>
</dbReference>
<keyword evidence="17" id="KW-1185">Reference proteome</keyword>
<dbReference type="InterPro" id="IPR013083">
    <property type="entry name" value="Znf_RING/FYVE/PHD"/>
</dbReference>
<name>E0VK44_PEDHC</name>
<keyword evidence="4" id="KW-0547">Nucleotide-binding</keyword>
<keyword evidence="9" id="KW-0067">ATP-binding</keyword>
<dbReference type="GO" id="GO:0010468">
    <property type="term" value="P:regulation of gene expression"/>
    <property type="evidence" value="ECO:0007669"/>
    <property type="project" value="UniProtKB-ARBA"/>
</dbReference>
<dbReference type="PROSITE" id="PS51533">
    <property type="entry name" value="ADD"/>
    <property type="match status" value="1"/>
</dbReference>
<evidence type="ECO:0000256" key="6">
    <source>
        <dbReference type="ARBA" id="ARBA00022771"/>
    </source>
</evidence>
<evidence type="ECO:0000313" key="15">
    <source>
        <dbReference type="EMBL" id="EEB13750.1"/>
    </source>
</evidence>
<dbReference type="GO" id="GO:0005721">
    <property type="term" value="C:pericentric heterochromatin"/>
    <property type="evidence" value="ECO:0007669"/>
    <property type="project" value="TreeGrafter"/>
</dbReference>
<dbReference type="InParanoid" id="E0VK44"/>
<evidence type="ECO:0000256" key="5">
    <source>
        <dbReference type="ARBA" id="ARBA00022763"/>
    </source>
</evidence>
<evidence type="ECO:0000259" key="14">
    <source>
        <dbReference type="PROSITE" id="PS51533"/>
    </source>
</evidence>
<evidence type="ECO:0000256" key="11">
    <source>
        <dbReference type="ARBA" id="ARBA00023204"/>
    </source>
</evidence>
<dbReference type="GO" id="GO:0006281">
    <property type="term" value="P:DNA repair"/>
    <property type="evidence" value="ECO:0007669"/>
    <property type="project" value="UniProtKB-KW"/>
</dbReference>
<gene>
    <name evidence="16" type="primary">8235221</name>
    <name evidence="15" type="ORF">Phum_PHUM256780</name>
</gene>
<dbReference type="GO" id="GO:0008270">
    <property type="term" value="F:zinc ion binding"/>
    <property type="evidence" value="ECO:0007669"/>
    <property type="project" value="UniProtKB-KW"/>
</dbReference>
<dbReference type="GO" id="GO:0003678">
    <property type="term" value="F:DNA helicase activity"/>
    <property type="evidence" value="ECO:0007669"/>
    <property type="project" value="UniProtKB-EC"/>
</dbReference>
<protein>
    <submittedName>
        <fullName evidence="15 16">FYVE domain-containing protein, putative</fullName>
    </submittedName>
</protein>
<dbReference type="CTD" id="8235221"/>
<dbReference type="KEGG" id="phu:Phum_PHUM256780"/>
<reference evidence="15" key="2">
    <citation type="submission" date="2007-04" db="EMBL/GenBank/DDBJ databases">
        <title>The genome of the human body louse.</title>
        <authorList>
            <consortium name="The Human Body Louse Genome Consortium"/>
            <person name="Kirkness E."/>
            <person name="Walenz B."/>
            <person name="Hass B."/>
            <person name="Bruggner R."/>
            <person name="Strausberg R."/>
        </authorList>
    </citation>
    <scope>NUCLEOTIDE SEQUENCE</scope>
    <source>
        <strain evidence="15">USDA</strain>
    </source>
</reference>
<dbReference type="HOGENOM" id="CLU_411219_0_0_1"/>
<evidence type="ECO:0000256" key="10">
    <source>
        <dbReference type="ARBA" id="ARBA00023125"/>
    </source>
</evidence>
<accession>E0VK44</accession>
<dbReference type="Proteomes" id="UP000009046">
    <property type="component" value="Unassembled WGS sequence"/>
</dbReference>
<dbReference type="GO" id="GO:0005634">
    <property type="term" value="C:nucleus"/>
    <property type="evidence" value="ECO:0007669"/>
    <property type="project" value="UniProtKB-SubCell"/>
</dbReference>
<evidence type="ECO:0000256" key="9">
    <source>
        <dbReference type="ARBA" id="ARBA00022840"/>
    </source>
</evidence>
<dbReference type="EnsemblMetazoa" id="PHUM256780-RA">
    <property type="protein sequence ID" value="PHUM256780-PA"/>
    <property type="gene ID" value="PHUM256780"/>
</dbReference>
<dbReference type="GO" id="GO:0006338">
    <property type="term" value="P:chromatin remodeling"/>
    <property type="evidence" value="ECO:0007669"/>
    <property type="project" value="TreeGrafter"/>
</dbReference>
<keyword evidence="11" id="KW-0234">DNA repair</keyword>
<dbReference type="InterPro" id="IPR025766">
    <property type="entry name" value="ADD"/>
</dbReference>
<proteinExistence type="inferred from homology"/>
<dbReference type="GO" id="GO:0005524">
    <property type="term" value="F:ATP binding"/>
    <property type="evidence" value="ECO:0007669"/>
    <property type="project" value="UniProtKB-KW"/>
</dbReference>
<keyword evidence="12" id="KW-0539">Nucleus</keyword>
<evidence type="ECO:0000256" key="1">
    <source>
        <dbReference type="ARBA" id="ARBA00004123"/>
    </source>
</evidence>
<dbReference type="VEuPathDB" id="VectorBase:PHUM256780"/>
<dbReference type="PANTHER" id="PTHR46357:SF1">
    <property type="entry name" value="TRANSCRIPTIONAL REGULATOR ATRX"/>
    <property type="match status" value="1"/>
</dbReference>
<comment type="subcellular location">
    <subcellularLocation>
        <location evidence="1">Nucleus</location>
    </subcellularLocation>
</comment>
<evidence type="ECO:0000256" key="4">
    <source>
        <dbReference type="ARBA" id="ARBA00022741"/>
    </source>
</evidence>
<dbReference type="GO" id="GO:0031297">
    <property type="term" value="P:replication fork processing"/>
    <property type="evidence" value="ECO:0007669"/>
    <property type="project" value="TreeGrafter"/>
</dbReference>
<keyword evidence="8" id="KW-0862">Zinc</keyword>
<dbReference type="AlphaFoldDB" id="E0VK44"/>
<reference evidence="15" key="1">
    <citation type="submission" date="2007-04" db="EMBL/GenBank/DDBJ databases">
        <title>Annotation of Pediculus humanus corporis strain USDA.</title>
        <authorList>
            <person name="Kirkness E."/>
            <person name="Hannick L."/>
            <person name="Hass B."/>
            <person name="Bruggner R."/>
            <person name="Lawson D."/>
            <person name="Bidwell S."/>
            <person name="Joardar V."/>
            <person name="Caler E."/>
            <person name="Walenz B."/>
            <person name="Inman J."/>
            <person name="Schobel S."/>
            <person name="Galinsky K."/>
            <person name="Amedeo P."/>
            <person name="Strausberg R."/>
        </authorList>
    </citation>
    <scope>NUCLEOTIDE SEQUENCE</scope>
    <source>
        <strain evidence="15">USDA</strain>
    </source>
</reference>
<evidence type="ECO:0000256" key="3">
    <source>
        <dbReference type="ARBA" id="ARBA00022723"/>
    </source>
</evidence>
<evidence type="ECO:0000256" key="13">
    <source>
        <dbReference type="ARBA" id="ARBA00047995"/>
    </source>
</evidence>
<keyword evidence="6" id="KW-0863">Zinc-finger</keyword>
<dbReference type="OrthoDB" id="6286493at2759"/>
<dbReference type="STRING" id="121224.E0VK44"/>
<organism>
    <name type="scientific">Pediculus humanus subsp. corporis</name>
    <name type="common">Body louse</name>
    <dbReference type="NCBI Taxonomy" id="121224"/>
    <lineage>
        <taxon>Eukaryota</taxon>
        <taxon>Metazoa</taxon>
        <taxon>Ecdysozoa</taxon>
        <taxon>Arthropoda</taxon>
        <taxon>Hexapoda</taxon>
        <taxon>Insecta</taxon>
        <taxon>Pterygota</taxon>
        <taxon>Neoptera</taxon>
        <taxon>Paraneoptera</taxon>
        <taxon>Psocodea</taxon>
        <taxon>Troctomorpha</taxon>
        <taxon>Phthiraptera</taxon>
        <taxon>Anoplura</taxon>
        <taxon>Pediculidae</taxon>
        <taxon>Pediculus</taxon>
    </lineage>
</organism>
<dbReference type="eggNOG" id="KOG1015">
    <property type="taxonomic scope" value="Eukaryota"/>
</dbReference>
<evidence type="ECO:0000256" key="7">
    <source>
        <dbReference type="ARBA" id="ARBA00022801"/>
    </source>
</evidence>
<dbReference type="EMBL" id="AAZO01002975">
    <property type="status" value="NOT_ANNOTATED_CDS"/>
    <property type="molecule type" value="Genomic_DNA"/>
</dbReference>
<dbReference type="SUPFAM" id="SSF57903">
    <property type="entry name" value="FYVE/PHD zinc finger"/>
    <property type="match status" value="1"/>
</dbReference>
<evidence type="ECO:0000256" key="8">
    <source>
        <dbReference type="ARBA" id="ARBA00022833"/>
    </source>
</evidence>
<dbReference type="PANTHER" id="PTHR46357">
    <property type="entry name" value="TRANSCRIPTIONAL REGULATOR ATRX"/>
    <property type="match status" value="1"/>
</dbReference>
<dbReference type="InterPro" id="IPR052131">
    <property type="entry name" value="ATRX_domain-containing"/>
</dbReference>
<dbReference type="GO" id="GO:0016787">
    <property type="term" value="F:hydrolase activity"/>
    <property type="evidence" value="ECO:0007669"/>
    <property type="project" value="UniProtKB-KW"/>
</dbReference>